<organism evidence="2 3">
    <name type="scientific">Mycena pura</name>
    <dbReference type="NCBI Taxonomy" id="153505"/>
    <lineage>
        <taxon>Eukaryota</taxon>
        <taxon>Fungi</taxon>
        <taxon>Dikarya</taxon>
        <taxon>Basidiomycota</taxon>
        <taxon>Agaricomycotina</taxon>
        <taxon>Agaricomycetes</taxon>
        <taxon>Agaricomycetidae</taxon>
        <taxon>Agaricales</taxon>
        <taxon>Marasmiineae</taxon>
        <taxon>Mycenaceae</taxon>
        <taxon>Mycena</taxon>
    </lineage>
</organism>
<proteinExistence type="predicted"/>
<evidence type="ECO:0000313" key="2">
    <source>
        <dbReference type="EMBL" id="KAJ7219939.1"/>
    </source>
</evidence>
<gene>
    <name evidence="2" type="ORF">GGX14DRAFT_559762</name>
</gene>
<feature type="region of interest" description="Disordered" evidence="1">
    <location>
        <begin position="334"/>
        <end position="454"/>
    </location>
</feature>
<evidence type="ECO:0000256" key="1">
    <source>
        <dbReference type="SAM" id="MobiDB-lite"/>
    </source>
</evidence>
<reference evidence="2" key="1">
    <citation type="submission" date="2023-03" db="EMBL/GenBank/DDBJ databases">
        <title>Massive genome expansion in bonnet fungi (Mycena s.s.) driven by repeated elements and novel gene families across ecological guilds.</title>
        <authorList>
            <consortium name="Lawrence Berkeley National Laboratory"/>
            <person name="Harder C.B."/>
            <person name="Miyauchi S."/>
            <person name="Viragh M."/>
            <person name="Kuo A."/>
            <person name="Thoen E."/>
            <person name="Andreopoulos B."/>
            <person name="Lu D."/>
            <person name="Skrede I."/>
            <person name="Drula E."/>
            <person name="Henrissat B."/>
            <person name="Morin E."/>
            <person name="Kohler A."/>
            <person name="Barry K."/>
            <person name="LaButti K."/>
            <person name="Morin E."/>
            <person name="Salamov A."/>
            <person name="Lipzen A."/>
            <person name="Mereny Z."/>
            <person name="Hegedus B."/>
            <person name="Baldrian P."/>
            <person name="Stursova M."/>
            <person name="Weitz H."/>
            <person name="Taylor A."/>
            <person name="Grigoriev I.V."/>
            <person name="Nagy L.G."/>
            <person name="Martin F."/>
            <person name="Kauserud H."/>
        </authorList>
    </citation>
    <scope>NUCLEOTIDE SEQUENCE</scope>
    <source>
        <strain evidence="2">9144</strain>
    </source>
</reference>
<feature type="compositionally biased region" description="Gly residues" evidence="1">
    <location>
        <begin position="418"/>
        <end position="434"/>
    </location>
</feature>
<feature type="compositionally biased region" description="Low complexity" evidence="1">
    <location>
        <begin position="353"/>
        <end position="404"/>
    </location>
</feature>
<dbReference type="AlphaFoldDB" id="A0AAD6YIK5"/>
<keyword evidence="3" id="KW-1185">Reference proteome</keyword>
<name>A0AAD6YIK5_9AGAR</name>
<comment type="caution">
    <text evidence="2">The sequence shown here is derived from an EMBL/GenBank/DDBJ whole genome shotgun (WGS) entry which is preliminary data.</text>
</comment>
<dbReference type="Proteomes" id="UP001219525">
    <property type="component" value="Unassembled WGS sequence"/>
</dbReference>
<evidence type="ECO:0000313" key="3">
    <source>
        <dbReference type="Proteomes" id="UP001219525"/>
    </source>
</evidence>
<accession>A0AAD6YIK5</accession>
<protein>
    <submittedName>
        <fullName evidence="2">Uncharacterized protein</fullName>
    </submittedName>
</protein>
<dbReference type="EMBL" id="JARJCW010000010">
    <property type="protein sequence ID" value="KAJ7219939.1"/>
    <property type="molecule type" value="Genomic_DNA"/>
</dbReference>
<sequence>MASSPPPSDDVLLSPTAAIALLRSLNDDRLNALVDVSTFLGTSEGPIMGKSVTAILAETSVQISLDKSRFLSYNNKELEFAVTIIPRSTWAFNNGPDGNYAHLSWKTGDAPRGVTVESNMGSYQVWTKTTRSATNLQLFWKTQLWPSNFLGSPRQVEMAMSGQPATQAAFDIAKGVHAAIDAKFESHAKEMGIKKRASTNGPTSTMFVSARRSVFLPSAVPLDEGRMSEHQAGSTLLNNLGDVDLKWNRVPAVRVFDYRTRSFKEMSWHEVHHLGPGVVINAMIAPRAYLNSKKELVWEFQLLELNVVGKKSEDILASPLKYSVKRPAAVLDLTDSDGEGSATGDTPSKRSRGAVSTGGAVGSRSGAGASGSAVVDTPSKSSRGAASAGGAAAAASSSGASGSATGDTPSKSSRGSASAGGAGAGAASGSGASGSRGSRASGSGGSGLGAVLSE</sequence>